<sequence>MSESLPIKRAKELQSITVHHHNGLLLSRKIRIGFNKKIEPKRIKKYVDWYYENQIVPHLQLEEELLFPILGNQNELIKRALTDHRRLRRLFKKSEQIEKTLVQIEEEIESHIRFEEHTLYAEIQKFASVEQLTEIEEAHSKMAFIENEEDQFWN</sequence>
<organism evidence="2">
    <name type="scientific">Flavobacterium sp. WC2409</name>
    <dbReference type="NCBI Taxonomy" id="3234139"/>
    <lineage>
        <taxon>Bacteria</taxon>
        <taxon>Pseudomonadati</taxon>
        <taxon>Bacteroidota</taxon>
        <taxon>Flavobacteriia</taxon>
        <taxon>Flavobacteriales</taxon>
        <taxon>Flavobacteriaceae</taxon>
        <taxon>Flavobacterium</taxon>
    </lineage>
</organism>
<dbReference type="EMBL" id="CP165625">
    <property type="protein sequence ID" value="XDU94411.1"/>
    <property type="molecule type" value="Genomic_DNA"/>
</dbReference>
<dbReference type="Pfam" id="PF01814">
    <property type="entry name" value="Hemerythrin"/>
    <property type="match status" value="1"/>
</dbReference>
<evidence type="ECO:0000259" key="1">
    <source>
        <dbReference type="Pfam" id="PF01814"/>
    </source>
</evidence>
<dbReference type="AlphaFoldDB" id="A0AB39W0N4"/>
<feature type="domain" description="Hemerythrin-like" evidence="1">
    <location>
        <begin position="38"/>
        <end position="93"/>
    </location>
</feature>
<proteinExistence type="predicted"/>
<name>A0AB39W0N4_9FLAO</name>
<dbReference type="InterPro" id="IPR012312">
    <property type="entry name" value="Hemerythrin-like"/>
</dbReference>
<reference evidence="2" key="1">
    <citation type="submission" date="2024-07" db="EMBL/GenBank/DDBJ databases">
        <authorList>
            <person name="Biller S.J."/>
        </authorList>
    </citation>
    <scope>NUCLEOTIDE SEQUENCE</scope>
    <source>
        <strain evidence="2">WC2409</strain>
    </source>
</reference>
<accession>A0AB39W0N4</accession>
<evidence type="ECO:0000313" key="2">
    <source>
        <dbReference type="EMBL" id="XDU94411.1"/>
    </source>
</evidence>
<protein>
    <submittedName>
        <fullName evidence="2">Hemerythrin domain-containing protein</fullName>
    </submittedName>
</protein>
<dbReference type="RefSeq" id="WP_367754891.1">
    <property type="nucleotide sequence ID" value="NZ_CP165625.1"/>
</dbReference>
<gene>
    <name evidence="2" type="ORF">AB3G34_10965</name>
</gene>
<dbReference type="Gene3D" id="1.20.120.520">
    <property type="entry name" value="nmb1532 protein domain like"/>
    <property type="match status" value="1"/>
</dbReference>